<keyword evidence="2" id="KW-0812">Transmembrane</keyword>
<name>A0A9D3YYL8_DREPO</name>
<gene>
    <name evidence="3" type="ORF">DPMN_069212</name>
</gene>
<feature type="region of interest" description="Disordered" evidence="1">
    <location>
        <begin position="70"/>
        <end position="104"/>
    </location>
</feature>
<dbReference type="Proteomes" id="UP000828390">
    <property type="component" value="Unassembled WGS sequence"/>
</dbReference>
<organism evidence="3 4">
    <name type="scientific">Dreissena polymorpha</name>
    <name type="common">Zebra mussel</name>
    <name type="synonym">Mytilus polymorpha</name>
    <dbReference type="NCBI Taxonomy" id="45954"/>
    <lineage>
        <taxon>Eukaryota</taxon>
        <taxon>Metazoa</taxon>
        <taxon>Spiralia</taxon>
        <taxon>Lophotrochozoa</taxon>
        <taxon>Mollusca</taxon>
        <taxon>Bivalvia</taxon>
        <taxon>Autobranchia</taxon>
        <taxon>Heteroconchia</taxon>
        <taxon>Euheterodonta</taxon>
        <taxon>Imparidentia</taxon>
        <taxon>Neoheterodontei</taxon>
        <taxon>Myida</taxon>
        <taxon>Dreissenoidea</taxon>
        <taxon>Dreissenidae</taxon>
        <taxon>Dreissena</taxon>
    </lineage>
</organism>
<dbReference type="AlphaFoldDB" id="A0A9D3YYL8"/>
<protein>
    <submittedName>
        <fullName evidence="3">Uncharacterized protein</fullName>
    </submittedName>
</protein>
<dbReference type="EMBL" id="JAIWYP010000014">
    <property type="protein sequence ID" value="KAH3709748.1"/>
    <property type="molecule type" value="Genomic_DNA"/>
</dbReference>
<feature type="compositionally biased region" description="Polar residues" evidence="1">
    <location>
        <begin position="86"/>
        <end position="104"/>
    </location>
</feature>
<keyword evidence="2" id="KW-0472">Membrane</keyword>
<proteinExistence type="predicted"/>
<evidence type="ECO:0000313" key="4">
    <source>
        <dbReference type="Proteomes" id="UP000828390"/>
    </source>
</evidence>
<feature type="transmembrane region" description="Helical" evidence="2">
    <location>
        <begin position="34"/>
        <end position="57"/>
    </location>
</feature>
<keyword evidence="4" id="KW-1185">Reference proteome</keyword>
<feature type="region of interest" description="Disordered" evidence="1">
    <location>
        <begin position="156"/>
        <end position="295"/>
    </location>
</feature>
<reference evidence="3" key="1">
    <citation type="journal article" date="2019" name="bioRxiv">
        <title>The Genome of the Zebra Mussel, Dreissena polymorpha: A Resource for Invasive Species Research.</title>
        <authorList>
            <person name="McCartney M.A."/>
            <person name="Auch B."/>
            <person name="Kono T."/>
            <person name="Mallez S."/>
            <person name="Zhang Y."/>
            <person name="Obille A."/>
            <person name="Becker A."/>
            <person name="Abrahante J.E."/>
            <person name="Garbe J."/>
            <person name="Badalamenti J.P."/>
            <person name="Herman A."/>
            <person name="Mangelson H."/>
            <person name="Liachko I."/>
            <person name="Sullivan S."/>
            <person name="Sone E.D."/>
            <person name="Koren S."/>
            <person name="Silverstein K.A.T."/>
            <person name="Beckman K.B."/>
            <person name="Gohl D.M."/>
        </authorList>
    </citation>
    <scope>NUCLEOTIDE SEQUENCE</scope>
    <source>
        <strain evidence="3">Duluth1</strain>
        <tissue evidence="3">Whole animal</tissue>
    </source>
</reference>
<sequence length="346" mass="39746">MVQYNQIEEELHHRVKRDLSWSDIETFYADKNNFAMYLVLPIIVLVYGGCAVIYCIARCRRYIRRKKKKSLIEQEETNDEPDAFTNEPTTSIPSIPVRGSNNGEHQMVPVIPTDRDGAQTSSEVRVSVHERQTPLPWQVMGDEGDTRVKGAMAAPHVIPKQRKQAADNKAFEHDHPHPTKDLTSNRPPSYEEMYKPVRPMSKPPPYEEKGISQRRGSVEEIITLETQTSRPQNERARAKPTERPSSRVSVRDTTDEDRERARQLVRGDRPIRDHPPPVDKPRQKTPDIISQTQTQTLPLKPQYKPVTQNSAVDHASMARQAAQLLRLDQMERQVGKKKKRLVFVAE</sequence>
<reference evidence="3" key="2">
    <citation type="submission" date="2020-11" db="EMBL/GenBank/DDBJ databases">
        <authorList>
            <person name="McCartney M.A."/>
            <person name="Auch B."/>
            <person name="Kono T."/>
            <person name="Mallez S."/>
            <person name="Becker A."/>
            <person name="Gohl D.M."/>
            <person name="Silverstein K.A.T."/>
            <person name="Koren S."/>
            <person name="Bechman K.B."/>
            <person name="Herman A."/>
            <person name="Abrahante J.E."/>
            <person name="Garbe J."/>
        </authorList>
    </citation>
    <scope>NUCLEOTIDE SEQUENCE</scope>
    <source>
        <strain evidence="3">Duluth1</strain>
        <tissue evidence="3">Whole animal</tissue>
    </source>
</reference>
<evidence type="ECO:0000313" key="3">
    <source>
        <dbReference type="EMBL" id="KAH3709748.1"/>
    </source>
</evidence>
<feature type="compositionally biased region" description="Basic and acidic residues" evidence="1">
    <location>
        <begin position="232"/>
        <end position="285"/>
    </location>
</feature>
<keyword evidence="2" id="KW-1133">Transmembrane helix</keyword>
<evidence type="ECO:0000256" key="1">
    <source>
        <dbReference type="SAM" id="MobiDB-lite"/>
    </source>
</evidence>
<evidence type="ECO:0000256" key="2">
    <source>
        <dbReference type="SAM" id="Phobius"/>
    </source>
</evidence>
<feature type="compositionally biased region" description="Basic and acidic residues" evidence="1">
    <location>
        <begin position="164"/>
        <end position="180"/>
    </location>
</feature>
<accession>A0A9D3YYL8</accession>
<feature type="compositionally biased region" description="Acidic residues" evidence="1">
    <location>
        <begin position="73"/>
        <end position="82"/>
    </location>
</feature>
<comment type="caution">
    <text evidence="3">The sequence shown here is derived from an EMBL/GenBank/DDBJ whole genome shotgun (WGS) entry which is preliminary data.</text>
</comment>